<evidence type="ECO:0000256" key="1">
    <source>
        <dbReference type="ARBA" id="ARBA00009884"/>
    </source>
</evidence>
<dbReference type="GeneID" id="68099248"/>
<reference evidence="3 4" key="1">
    <citation type="journal article" date="2018" name="BMC Genomics">
        <title>The genome of Naegleria lovaniensis, the basis for a comparative approach to unravel pathogenicity factors of the human pathogenic amoeba N. fowleri.</title>
        <authorList>
            <person name="Liechti N."/>
            <person name="Schurch N."/>
            <person name="Bruggmann R."/>
            <person name="Wittwer M."/>
        </authorList>
    </citation>
    <scope>NUCLEOTIDE SEQUENCE [LARGE SCALE GENOMIC DNA]</scope>
    <source>
        <strain evidence="3 4">ATCC 30569</strain>
    </source>
</reference>
<feature type="compositionally biased region" description="Low complexity" evidence="2">
    <location>
        <begin position="162"/>
        <end position="175"/>
    </location>
</feature>
<gene>
    <name evidence="3" type="ORF">C9374_006794</name>
</gene>
<proteinExistence type="inferred from homology"/>
<dbReference type="PANTHER" id="PTHR11679">
    <property type="entry name" value="VESICLE PROTEIN SORTING-ASSOCIATED"/>
    <property type="match status" value="1"/>
</dbReference>
<dbReference type="EMBL" id="PYSW02000002">
    <property type="protein sequence ID" value="KAG2393263.1"/>
    <property type="molecule type" value="Genomic_DNA"/>
</dbReference>
<keyword evidence="4" id="KW-1185">Reference proteome</keyword>
<dbReference type="AlphaFoldDB" id="A0AA88KPK5"/>
<name>A0AA88KPK5_NAELO</name>
<dbReference type="GO" id="GO:0016192">
    <property type="term" value="P:vesicle-mediated transport"/>
    <property type="evidence" value="ECO:0007669"/>
    <property type="project" value="InterPro"/>
</dbReference>
<organism evidence="3 4">
    <name type="scientific">Naegleria lovaniensis</name>
    <name type="common">Amoeba</name>
    <dbReference type="NCBI Taxonomy" id="51637"/>
    <lineage>
        <taxon>Eukaryota</taxon>
        <taxon>Discoba</taxon>
        <taxon>Heterolobosea</taxon>
        <taxon>Tetramitia</taxon>
        <taxon>Eutetramitia</taxon>
        <taxon>Vahlkampfiidae</taxon>
        <taxon>Naegleria</taxon>
    </lineage>
</organism>
<protein>
    <submittedName>
        <fullName evidence="3">Uncharacterized protein</fullName>
    </submittedName>
</protein>
<dbReference type="SUPFAM" id="SSF56815">
    <property type="entry name" value="Sec1/munc18-like (SM) proteins"/>
    <property type="match status" value="1"/>
</dbReference>
<feature type="region of interest" description="Disordered" evidence="2">
    <location>
        <begin position="162"/>
        <end position="181"/>
    </location>
</feature>
<comment type="caution">
    <text evidence="3">The sequence shown here is derived from an EMBL/GenBank/DDBJ whole genome shotgun (WGS) entry which is preliminary data.</text>
</comment>
<feature type="region of interest" description="Disordered" evidence="2">
    <location>
        <begin position="188"/>
        <end position="208"/>
    </location>
</feature>
<accession>A0AA88KPK5</accession>
<evidence type="ECO:0000256" key="2">
    <source>
        <dbReference type="SAM" id="MobiDB-lite"/>
    </source>
</evidence>
<dbReference type="RefSeq" id="XP_044555157.1">
    <property type="nucleotide sequence ID" value="XM_044696693.1"/>
</dbReference>
<sequence length="722" mass="83004">MEQDEKLWSCVMKASHLVLDANNHHTDNSAWMRNQSSKSSPSKYISSSFERSISEDQVQQQQEWKYESERLTNQLMNSLVFMDDVYAECFSWNQSSRSQHQLTSNQILKLGAISILNINKENQWISEERFQQLLEMNYHYNLYISKNSGHHHVEVVDKSLTKVTSGTKSSSTQKESIVHEEEEFEKIFSDDEDEEEEQPVQIPTSKTTSQILNASNTTPSSPYVVISDQLPQHNTGVIGNVNLRKAVFFVSDLSKALEKVVKKAIDIYKFTQVYFYCAFSEGFCEYYQSTVLESMHQEQQCFPRVRFVKDYLTYSDLIEKTRLFIFDKQFSLQKKDSKLRLKEDEINNIIHVEVTHYPFNISLLLPDIFMSPTCVDVFPIVSITRKAQPSSTLSKSNSLLSGFHLGSSPQKEKDSSIVMQFKDLPPLLQLQYKKLSVTLRDMLKNLRMSVDVYSLGQTSNLIAEDLQSLIGEESFKTTDSCTLVIMDRTLDLVSPMVHSENILDKIVCSLERSSKVSSNVKDPTPLFLNTSHSFLKDVNLSGILHHGNEKIVDLIRSTIEKKPSETISEMKILLDKLQNVASKKSDMSLDKTISSLKNLLQRLNPPMMVQNGEIIQFLSTILHSLELIHNNTKYSELSSTEKLILYECDTNQEELLKNIVDILKKNKTKFTTQEILRLVIMIYSVVSPNCTLSYEHELKNLLVDRIIEEYKQNHSNNLSVEF</sequence>
<comment type="similarity">
    <text evidence="1">Belongs to the STXBP/unc-18/SEC1 family.</text>
</comment>
<dbReference type="Proteomes" id="UP000816034">
    <property type="component" value="Unassembled WGS sequence"/>
</dbReference>
<evidence type="ECO:0000313" key="3">
    <source>
        <dbReference type="EMBL" id="KAG2393263.1"/>
    </source>
</evidence>
<dbReference type="InterPro" id="IPR036045">
    <property type="entry name" value="Sec1-like_sf"/>
</dbReference>
<evidence type="ECO:0000313" key="4">
    <source>
        <dbReference type="Proteomes" id="UP000816034"/>
    </source>
</evidence>
<dbReference type="InterPro" id="IPR001619">
    <property type="entry name" value="Sec1-like"/>
</dbReference>
<feature type="compositionally biased region" description="Acidic residues" evidence="2">
    <location>
        <begin position="188"/>
        <end position="198"/>
    </location>
</feature>